<dbReference type="Proteomes" id="UP001529510">
    <property type="component" value="Unassembled WGS sequence"/>
</dbReference>
<keyword evidence="2" id="KW-1185">Reference proteome</keyword>
<organism evidence="1 2">
    <name type="scientific">Cirrhinus mrigala</name>
    <name type="common">Mrigala</name>
    <dbReference type="NCBI Taxonomy" id="683832"/>
    <lineage>
        <taxon>Eukaryota</taxon>
        <taxon>Metazoa</taxon>
        <taxon>Chordata</taxon>
        <taxon>Craniata</taxon>
        <taxon>Vertebrata</taxon>
        <taxon>Euteleostomi</taxon>
        <taxon>Actinopterygii</taxon>
        <taxon>Neopterygii</taxon>
        <taxon>Teleostei</taxon>
        <taxon>Ostariophysi</taxon>
        <taxon>Cypriniformes</taxon>
        <taxon>Cyprinidae</taxon>
        <taxon>Labeoninae</taxon>
        <taxon>Labeonini</taxon>
        <taxon>Cirrhinus</taxon>
    </lineage>
</organism>
<evidence type="ECO:0008006" key="3">
    <source>
        <dbReference type="Google" id="ProtNLM"/>
    </source>
</evidence>
<gene>
    <name evidence="1" type="ORF">M9458_054580</name>
</gene>
<accession>A0ABD0MPT8</accession>
<protein>
    <recommendedName>
        <fullName evidence="3">Glycerate kinase</fullName>
    </recommendedName>
</protein>
<comment type="caution">
    <text evidence="1">The sequence shown here is derived from an EMBL/GenBank/DDBJ whole genome shotgun (WGS) entry which is preliminary data.</text>
</comment>
<dbReference type="AlphaFoldDB" id="A0ABD0MPT8"/>
<proteinExistence type="predicted"/>
<name>A0ABD0MPT8_CIRMR</name>
<evidence type="ECO:0000313" key="1">
    <source>
        <dbReference type="EMBL" id="KAL0150153.1"/>
    </source>
</evidence>
<evidence type="ECO:0000313" key="2">
    <source>
        <dbReference type="Proteomes" id="UP001529510"/>
    </source>
</evidence>
<sequence length="107" mass="10112">MTGSTVGRGTTSINFTAEGLGTPAALTDLNGGNSRVSSKVAEDLGVIFIMAGGSGMVDQTGEAATLADEAAGEKAALAGGGSGCGLVAILGTDSDSSMAAILSADSG</sequence>
<dbReference type="EMBL" id="JAMKFB020000306">
    <property type="protein sequence ID" value="KAL0150153.1"/>
    <property type="molecule type" value="Genomic_DNA"/>
</dbReference>
<reference evidence="1 2" key="1">
    <citation type="submission" date="2024-05" db="EMBL/GenBank/DDBJ databases">
        <title>Genome sequencing and assembly of Indian major carp, Cirrhinus mrigala (Hamilton, 1822).</title>
        <authorList>
            <person name="Mohindra V."/>
            <person name="Chowdhury L.M."/>
            <person name="Lal K."/>
            <person name="Jena J.K."/>
        </authorList>
    </citation>
    <scope>NUCLEOTIDE SEQUENCE [LARGE SCALE GENOMIC DNA]</scope>
    <source>
        <strain evidence="1">CM1030</strain>
        <tissue evidence="1">Blood</tissue>
    </source>
</reference>